<gene>
    <name evidence="6" type="ORF">SAMN04489812_2528</name>
</gene>
<evidence type="ECO:0000313" key="6">
    <source>
        <dbReference type="EMBL" id="SDS63864.1"/>
    </source>
</evidence>
<dbReference type="InterPro" id="IPR037171">
    <property type="entry name" value="NagB/RpiA_transferase-like"/>
</dbReference>
<dbReference type="InterPro" id="IPR007324">
    <property type="entry name" value="Sugar-bd_dom_put"/>
</dbReference>
<dbReference type="OrthoDB" id="186585at2"/>
<dbReference type="InterPro" id="IPR036388">
    <property type="entry name" value="WH-like_DNA-bd_sf"/>
</dbReference>
<accession>A0A1H1TUN8</accession>
<dbReference type="AlphaFoldDB" id="A0A1H1TUN8"/>
<sequence>MDAAGGTDADPKLLAEVARRYYLDDESKVAIAGDLGFSRFQIARMLRTARDSGMVRIEVGGRPGTIDDELSAAVQDRLGVRRALVMSSTSRQPASTIIQQLGALLADLFGRIVEHGDVVGLGWSRVCDAMVEQLTELPRCTIVQLAGNLSRPGDTSGSVEAVRRAAAVAGGECYPIYSPMIIEDAGTAEALRRQPEIAEALDRARDLTVALVSVGAWGSPRSRVYESVAPELREAGKDAGVCGEISGRLFDHHGRPVTDLIDSRVISISLEKLAGVPEVVATAWGPDQATAMSVAAAAGWVHTAVVDETLARELLATVD</sequence>
<dbReference type="GO" id="GO:0003677">
    <property type="term" value="F:DNA binding"/>
    <property type="evidence" value="ECO:0007669"/>
    <property type="project" value="UniProtKB-KW"/>
</dbReference>
<dbReference type="RefSeq" id="WP_091525245.1">
    <property type="nucleotide sequence ID" value="NZ_LT629772.1"/>
</dbReference>
<dbReference type="GO" id="GO:0030246">
    <property type="term" value="F:carbohydrate binding"/>
    <property type="evidence" value="ECO:0007669"/>
    <property type="project" value="InterPro"/>
</dbReference>
<dbReference type="InterPro" id="IPR051054">
    <property type="entry name" value="SorC_transcr_regulators"/>
</dbReference>
<protein>
    <submittedName>
        <fullName evidence="6">DNA-binding transcriptional regulator LsrR, DeoR family</fullName>
    </submittedName>
</protein>
<evidence type="ECO:0000313" key="7">
    <source>
        <dbReference type="Proteomes" id="UP000199103"/>
    </source>
</evidence>
<keyword evidence="4" id="KW-0804">Transcription</keyword>
<dbReference type="Gene3D" id="1.10.10.10">
    <property type="entry name" value="Winged helix-like DNA-binding domain superfamily/Winged helix DNA-binding domain"/>
    <property type="match status" value="1"/>
</dbReference>
<dbReference type="EMBL" id="LT629772">
    <property type="protein sequence ID" value="SDS63864.1"/>
    <property type="molecule type" value="Genomic_DNA"/>
</dbReference>
<comment type="similarity">
    <text evidence="1">Belongs to the SorC transcriptional regulatory family.</text>
</comment>
<feature type="domain" description="Sugar-binding" evidence="5">
    <location>
        <begin position="68"/>
        <end position="316"/>
    </location>
</feature>
<dbReference type="STRING" id="630515.SAMN04489812_2528"/>
<keyword evidence="3 6" id="KW-0238">DNA-binding</keyword>
<evidence type="ECO:0000256" key="1">
    <source>
        <dbReference type="ARBA" id="ARBA00010466"/>
    </source>
</evidence>
<dbReference type="Proteomes" id="UP000199103">
    <property type="component" value="Chromosome I"/>
</dbReference>
<reference evidence="6 7" key="1">
    <citation type="submission" date="2016-10" db="EMBL/GenBank/DDBJ databases">
        <authorList>
            <person name="de Groot N.N."/>
        </authorList>
    </citation>
    <scope>NUCLEOTIDE SEQUENCE [LARGE SCALE GENOMIC DNA]</scope>
    <source>
        <strain evidence="6 7">DSM 21800</strain>
    </source>
</reference>
<proteinExistence type="inferred from homology"/>
<dbReference type="PANTHER" id="PTHR34294">
    <property type="entry name" value="TRANSCRIPTIONAL REGULATOR-RELATED"/>
    <property type="match status" value="1"/>
</dbReference>
<organism evidence="6 7">
    <name type="scientific">Microlunatus soli</name>
    <dbReference type="NCBI Taxonomy" id="630515"/>
    <lineage>
        <taxon>Bacteria</taxon>
        <taxon>Bacillati</taxon>
        <taxon>Actinomycetota</taxon>
        <taxon>Actinomycetes</taxon>
        <taxon>Propionibacteriales</taxon>
        <taxon>Propionibacteriaceae</taxon>
        <taxon>Microlunatus</taxon>
    </lineage>
</organism>
<keyword evidence="2" id="KW-0805">Transcription regulation</keyword>
<dbReference type="SUPFAM" id="SSF100950">
    <property type="entry name" value="NagB/RpiA/CoA transferase-like"/>
    <property type="match status" value="1"/>
</dbReference>
<dbReference type="Gene3D" id="3.40.50.1360">
    <property type="match status" value="1"/>
</dbReference>
<evidence type="ECO:0000259" key="5">
    <source>
        <dbReference type="Pfam" id="PF04198"/>
    </source>
</evidence>
<dbReference type="PANTHER" id="PTHR34294:SF1">
    <property type="entry name" value="TRANSCRIPTIONAL REGULATOR LSRR"/>
    <property type="match status" value="1"/>
</dbReference>
<evidence type="ECO:0000256" key="2">
    <source>
        <dbReference type="ARBA" id="ARBA00023015"/>
    </source>
</evidence>
<evidence type="ECO:0000256" key="3">
    <source>
        <dbReference type="ARBA" id="ARBA00023125"/>
    </source>
</evidence>
<dbReference type="Pfam" id="PF04198">
    <property type="entry name" value="Sugar-bind"/>
    <property type="match status" value="1"/>
</dbReference>
<keyword evidence="7" id="KW-1185">Reference proteome</keyword>
<name>A0A1H1TUN8_9ACTN</name>
<evidence type="ECO:0000256" key="4">
    <source>
        <dbReference type="ARBA" id="ARBA00023163"/>
    </source>
</evidence>